<organism evidence="1 2">
    <name type="scientific">Fusarium equiseti</name>
    <name type="common">Fusarium scirpi</name>
    <dbReference type="NCBI Taxonomy" id="61235"/>
    <lineage>
        <taxon>Eukaryota</taxon>
        <taxon>Fungi</taxon>
        <taxon>Dikarya</taxon>
        <taxon>Ascomycota</taxon>
        <taxon>Pezizomycotina</taxon>
        <taxon>Sordariomycetes</taxon>
        <taxon>Hypocreomycetidae</taxon>
        <taxon>Hypocreales</taxon>
        <taxon>Nectriaceae</taxon>
        <taxon>Fusarium</taxon>
        <taxon>Fusarium incarnatum-equiseti species complex</taxon>
    </lineage>
</organism>
<dbReference type="EMBL" id="CAJSTJ010000129">
    <property type="protein sequence ID" value="CAG7559532.1"/>
    <property type="molecule type" value="Genomic_DNA"/>
</dbReference>
<dbReference type="AlphaFoldDB" id="A0A8J2ITI2"/>
<evidence type="ECO:0008006" key="3">
    <source>
        <dbReference type="Google" id="ProtNLM"/>
    </source>
</evidence>
<sequence>MSSKTLLGLPDELPLCIFDHLKVQKQYLRWKLEGRDIKTLRATCKKLNRIASPYLYQTLYLSCHQLDLEVFHLVARNPLLIGSVCELVIDDTTFPTCINDWDTYKRAVTLLAYIRRDPVQDGNYDDNDYYPKLEGLAHHENRLAHADIAALKKALPKMKSLRSLVVTNCTVYENRQSGSPLARMWRSIPQPSSAPSWRRWGAIPLAPRCDWMPHLESADDVYSLDWLDDRLFTTVQSGEPDHGSVDYFKDDDLVFAHDHYYIYRFAIDAANDVGSDPEILSREARVLHVALQVLEDPNVGPQLQEFRVTASTDITIDCSPGLAITLFDHLSPFTDRVSRAFSTTNMTNLRLVLSNFEDHRKGRKIMDQGGVTQLLASMPQLEELYFEPHGMATVGAPPEIAFPRLRKVEFCCGEVNPDKLIRFLERQGSTLKSLRISVCSIIPGVGQVWQDVADRINCFQREHVMNFDYVSIFKSSVCKIQGNCVAFEWIPSRSDGSNESWYLFKDGFLTKHRYQYWRV</sequence>
<gene>
    <name evidence="1" type="ORF">FEQUK3_LOCUS5270</name>
</gene>
<accession>A0A8J2ITI2</accession>
<reference evidence="1" key="1">
    <citation type="submission" date="2021-05" db="EMBL/GenBank/DDBJ databases">
        <authorList>
            <person name="Khan N."/>
        </authorList>
    </citation>
    <scope>NUCLEOTIDE SEQUENCE</scope>
</reference>
<dbReference type="Proteomes" id="UP000693738">
    <property type="component" value="Unassembled WGS sequence"/>
</dbReference>
<proteinExistence type="predicted"/>
<name>A0A8J2ITI2_FUSEQ</name>
<comment type="caution">
    <text evidence="1">The sequence shown here is derived from an EMBL/GenBank/DDBJ whole genome shotgun (WGS) entry which is preliminary data.</text>
</comment>
<protein>
    <recommendedName>
        <fullName evidence="3">F-box domain-containing protein</fullName>
    </recommendedName>
</protein>
<evidence type="ECO:0000313" key="2">
    <source>
        <dbReference type="Proteomes" id="UP000693738"/>
    </source>
</evidence>
<evidence type="ECO:0000313" key="1">
    <source>
        <dbReference type="EMBL" id="CAG7559532.1"/>
    </source>
</evidence>